<protein>
    <submittedName>
        <fullName evidence="2">Uncharacterized protein</fullName>
    </submittedName>
</protein>
<evidence type="ECO:0000256" key="1">
    <source>
        <dbReference type="SAM" id="MobiDB-lite"/>
    </source>
</evidence>
<organism evidence="2 3">
    <name type="scientific">Holothuria leucospilota</name>
    <name type="common">Black long sea cucumber</name>
    <name type="synonym">Mertensiothuria leucospilota</name>
    <dbReference type="NCBI Taxonomy" id="206669"/>
    <lineage>
        <taxon>Eukaryota</taxon>
        <taxon>Metazoa</taxon>
        <taxon>Echinodermata</taxon>
        <taxon>Eleutherozoa</taxon>
        <taxon>Echinozoa</taxon>
        <taxon>Holothuroidea</taxon>
        <taxon>Aspidochirotacea</taxon>
        <taxon>Aspidochirotida</taxon>
        <taxon>Holothuriidae</taxon>
        <taxon>Holothuria</taxon>
    </lineage>
</organism>
<dbReference type="EMBL" id="JAIZAY010000017">
    <property type="protein sequence ID" value="KAJ8025373.1"/>
    <property type="molecule type" value="Genomic_DNA"/>
</dbReference>
<feature type="compositionally biased region" description="Basic and acidic residues" evidence="1">
    <location>
        <begin position="122"/>
        <end position="135"/>
    </location>
</feature>
<keyword evidence="3" id="KW-1185">Reference proteome</keyword>
<accession>A0A9Q0YMV0</accession>
<feature type="compositionally biased region" description="Basic and acidic residues" evidence="1">
    <location>
        <begin position="227"/>
        <end position="274"/>
    </location>
</feature>
<sequence length="274" mass="31114">MATMSVKDPPKIEVSNLEISLTEIKMGAGIIEFFPENESGQKRFSFSSMEGEDRRLDETFDLSAFHLTKVKSSAAIWLTPHNKDQKSICITFKSRDSYELFLANSSEGGGSKKAKISQSFRQPRERDRTAKREVETVYGDHFPEEDIEERDLQCLRRDQVNIHTACWSNTVGQDDSNENSSSEEDGGEEENRENKWSKKDNVTMEKQGQSAGPGPLRSDDDISNSDSETKTEEIEEKGEYKEILERAGHLAKDRRNGRSRSMKESKKDQSTQSP</sequence>
<feature type="compositionally biased region" description="Acidic residues" evidence="1">
    <location>
        <begin position="175"/>
        <end position="191"/>
    </location>
</feature>
<dbReference type="Proteomes" id="UP001152320">
    <property type="component" value="Chromosome 17"/>
</dbReference>
<reference evidence="2" key="1">
    <citation type="submission" date="2021-10" db="EMBL/GenBank/DDBJ databases">
        <title>Tropical sea cucumber genome reveals ecological adaptation and Cuvierian tubules defense mechanism.</title>
        <authorList>
            <person name="Chen T."/>
        </authorList>
    </citation>
    <scope>NUCLEOTIDE SEQUENCE</scope>
    <source>
        <strain evidence="2">Nanhai2018</strain>
        <tissue evidence="2">Muscle</tissue>
    </source>
</reference>
<feature type="region of interest" description="Disordered" evidence="1">
    <location>
        <begin position="103"/>
        <end position="137"/>
    </location>
</feature>
<feature type="region of interest" description="Disordered" evidence="1">
    <location>
        <begin position="169"/>
        <end position="274"/>
    </location>
</feature>
<evidence type="ECO:0000313" key="3">
    <source>
        <dbReference type="Proteomes" id="UP001152320"/>
    </source>
</evidence>
<gene>
    <name evidence="2" type="ORF">HOLleu_32913</name>
</gene>
<evidence type="ECO:0000313" key="2">
    <source>
        <dbReference type="EMBL" id="KAJ8025373.1"/>
    </source>
</evidence>
<feature type="compositionally biased region" description="Basic and acidic residues" evidence="1">
    <location>
        <begin position="192"/>
        <end position="203"/>
    </location>
</feature>
<proteinExistence type="predicted"/>
<comment type="caution">
    <text evidence="2">The sequence shown here is derived from an EMBL/GenBank/DDBJ whole genome shotgun (WGS) entry which is preliminary data.</text>
</comment>
<name>A0A9Q0YMV0_HOLLE</name>
<dbReference type="AlphaFoldDB" id="A0A9Q0YMV0"/>